<dbReference type="InterPro" id="IPR023635">
    <property type="entry name" value="Peptide_deformylase"/>
</dbReference>
<comment type="caution">
    <text evidence="3">The sequence shown here is derived from an EMBL/GenBank/DDBJ whole genome shotgun (WGS) entry which is preliminary data.</text>
</comment>
<dbReference type="AlphaFoldDB" id="A0A1E5XLK5"/>
<evidence type="ECO:0000256" key="1">
    <source>
        <dbReference type="ARBA" id="ARBA00010759"/>
    </source>
</evidence>
<dbReference type="Proteomes" id="UP000095463">
    <property type="component" value="Unassembled WGS sequence"/>
</dbReference>
<comment type="caution">
    <text evidence="2">Lacks conserved residue(s) required for the propagation of feature annotation.</text>
</comment>
<dbReference type="HAMAP" id="MF_00163">
    <property type="entry name" value="Pep_deformylase"/>
    <property type="match status" value="1"/>
</dbReference>
<dbReference type="PIRSF" id="PIRSF004749">
    <property type="entry name" value="Pep_def"/>
    <property type="match status" value="1"/>
</dbReference>
<proteinExistence type="inferred from homology"/>
<dbReference type="SUPFAM" id="SSF56420">
    <property type="entry name" value="Peptide deformylase"/>
    <property type="match status" value="1"/>
</dbReference>
<dbReference type="RefSeq" id="WP_069911369.1">
    <property type="nucleotide sequence ID" value="NZ_LAJE02000285.1"/>
</dbReference>
<dbReference type="OrthoDB" id="9804313at2"/>
<dbReference type="PANTHER" id="PTHR10458:SF22">
    <property type="entry name" value="PEPTIDE DEFORMYLASE"/>
    <property type="match status" value="1"/>
</dbReference>
<name>A0A1E5XLK5_9HYPH</name>
<dbReference type="PRINTS" id="PR01576">
    <property type="entry name" value="PDEFORMYLASE"/>
</dbReference>
<reference evidence="3 4" key="1">
    <citation type="journal article" date="2015" name="Genome Announc.">
        <title>Genome Assemblies of Three Soil-Associated Devosia species: D. insulae, D. limi, and D. soli.</title>
        <authorList>
            <person name="Hassan Y.I."/>
            <person name="Lepp D."/>
            <person name="Zhou T."/>
        </authorList>
    </citation>
    <scope>NUCLEOTIDE SEQUENCE [LARGE SCALE GENOMIC DNA]</scope>
    <source>
        <strain evidence="3 4">DS-56</strain>
    </source>
</reference>
<dbReference type="EMBL" id="LAJE02000285">
    <property type="protein sequence ID" value="OEO29486.1"/>
    <property type="molecule type" value="Genomic_DNA"/>
</dbReference>
<evidence type="ECO:0000313" key="3">
    <source>
        <dbReference type="EMBL" id="OEO29486.1"/>
    </source>
</evidence>
<keyword evidence="4" id="KW-1185">Reference proteome</keyword>
<comment type="similarity">
    <text evidence="1 2">Belongs to the polypeptide deformylase family.</text>
</comment>
<accession>A0A1E5XLK5</accession>
<dbReference type="Pfam" id="PF01327">
    <property type="entry name" value="Pep_deformylase"/>
    <property type="match status" value="1"/>
</dbReference>
<organism evidence="3 4">
    <name type="scientific">Devosia insulae DS-56</name>
    <dbReference type="NCBI Taxonomy" id="1116389"/>
    <lineage>
        <taxon>Bacteria</taxon>
        <taxon>Pseudomonadati</taxon>
        <taxon>Pseudomonadota</taxon>
        <taxon>Alphaproteobacteria</taxon>
        <taxon>Hyphomicrobiales</taxon>
        <taxon>Devosiaceae</taxon>
        <taxon>Devosia</taxon>
    </lineage>
</organism>
<protein>
    <recommendedName>
        <fullName evidence="2">Peptide deformylase-like</fullName>
    </recommendedName>
    <alternativeName>
        <fullName evidence="2">Polypeptide deformylase-like</fullName>
    </alternativeName>
</protein>
<dbReference type="InterPro" id="IPR036821">
    <property type="entry name" value="Peptide_deformylase_sf"/>
</dbReference>
<feature type="active site" evidence="2">
    <location>
        <position position="132"/>
    </location>
</feature>
<dbReference type="PANTHER" id="PTHR10458">
    <property type="entry name" value="PEPTIDE DEFORMYLASE"/>
    <property type="match status" value="1"/>
</dbReference>
<evidence type="ECO:0000313" key="4">
    <source>
        <dbReference type="Proteomes" id="UP000095463"/>
    </source>
</evidence>
<dbReference type="GO" id="GO:0042586">
    <property type="term" value="F:peptide deformylase activity"/>
    <property type="evidence" value="ECO:0007669"/>
    <property type="project" value="InterPro"/>
</dbReference>
<dbReference type="Gene3D" id="3.90.45.10">
    <property type="entry name" value="Peptide deformylase"/>
    <property type="match status" value="1"/>
</dbReference>
<gene>
    <name evidence="3" type="ORF">VW23_026085</name>
</gene>
<sequence>MIVGYPDPRLTRKAEPRPLDDSLRAIGYRLLEATRAANAFGLAAVHVGAVAPVVVISADEDPAKRDYLVLYNPQIVSTDGPSIPGPEGSVSMPGVEVEIIRPYAAQIAWHDEAGARQQRRFEGLPARIAQHEIDQVNGTFFLERLSRLKRDMVLKKWKKRAGE</sequence>
<evidence type="ECO:0000256" key="2">
    <source>
        <dbReference type="HAMAP-Rule" id="MF_00163"/>
    </source>
</evidence>